<name>A0A1G6JV61_9BACI</name>
<dbReference type="FunFam" id="1.10.3210.10:FF:000008">
    <property type="entry name" value="3'-5' exoribonuclease YhaM"/>
    <property type="match status" value="1"/>
</dbReference>
<dbReference type="InterPro" id="IPR006674">
    <property type="entry name" value="HD_domain"/>
</dbReference>
<dbReference type="GO" id="GO:0031125">
    <property type="term" value="P:rRNA 3'-end processing"/>
    <property type="evidence" value="ECO:0007669"/>
    <property type="project" value="TreeGrafter"/>
</dbReference>
<keyword evidence="6" id="KW-1185">Reference proteome</keyword>
<dbReference type="PANTHER" id="PTHR37294">
    <property type="entry name" value="3'-5' EXORIBONUCLEASE YHAM"/>
    <property type="match status" value="1"/>
</dbReference>
<reference evidence="6" key="1">
    <citation type="submission" date="2016-09" db="EMBL/GenBank/DDBJ databases">
        <authorList>
            <person name="Varghese N."/>
            <person name="Submissions S."/>
        </authorList>
    </citation>
    <scope>NUCLEOTIDE SEQUENCE [LARGE SCALE GENOMIC DNA]</scope>
    <source>
        <strain evidence="6">25nlg</strain>
    </source>
</reference>
<evidence type="ECO:0000313" key="5">
    <source>
        <dbReference type="EMBL" id="SDC22604.1"/>
    </source>
</evidence>
<dbReference type="EMBL" id="FMYM01000006">
    <property type="protein sequence ID" value="SDC22604.1"/>
    <property type="molecule type" value="Genomic_DNA"/>
</dbReference>
<gene>
    <name evidence="5" type="ORF">SAMN05421737_106102</name>
</gene>
<accession>A0A1G6JV61</accession>
<evidence type="ECO:0000259" key="4">
    <source>
        <dbReference type="PROSITE" id="PS51831"/>
    </source>
</evidence>
<dbReference type="InterPro" id="IPR004365">
    <property type="entry name" value="NA-bd_OB_tRNA"/>
</dbReference>
<dbReference type="InterPro" id="IPR050798">
    <property type="entry name" value="YhaM_exoribonuc/phosphodiest"/>
</dbReference>
<dbReference type="RefSeq" id="WP_090775721.1">
    <property type="nucleotide sequence ID" value="NZ_FMYM01000006.1"/>
</dbReference>
<proteinExistence type="predicted"/>
<dbReference type="Proteomes" id="UP000242662">
    <property type="component" value="Unassembled WGS sequence"/>
</dbReference>
<dbReference type="CDD" id="cd04492">
    <property type="entry name" value="YhaM_OBF_like"/>
    <property type="match status" value="1"/>
</dbReference>
<dbReference type="OrthoDB" id="9778453at2"/>
<dbReference type="PROSITE" id="PS51831">
    <property type="entry name" value="HD"/>
    <property type="match status" value="1"/>
</dbReference>
<evidence type="ECO:0000256" key="2">
    <source>
        <dbReference type="ARBA" id="ARBA00022801"/>
    </source>
</evidence>
<dbReference type="GO" id="GO:0003676">
    <property type="term" value="F:nucleic acid binding"/>
    <property type="evidence" value="ECO:0007669"/>
    <property type="project" value="InterPro"/>
</dbReference>
<protein>
    <submittedName>
        <fullName evidence="5">3'-5' exoribonuclease</fullName>
    </submittedName>
</protein>
<dbReference type="Pfam" id="PF01966">
    <property type="entry name" value="HD"/>
    <property type="match status" value="1"/>
</dbReference>
<dbReference type="Pfam" id="PF01336">
    <property type="entry name" value="tRNA_anti-codon"/>
    <property type="match status" value="1"/>
</dbReference>
<dbReference type="SUPFAM" id="SSF50249">
    <property type="entry name" value="Nucleic acid-binding proteins"/>
    <property type="match status" value="1"/>
</dbReference>
<sequence>MKKGIQHARAGTPIDHYLLIKTATKQIASNHKPFLTLILGDQTGEIEAKLWGINEKDETTFCNKTMVHVRGEVIDYRGRLQLKISSIRQVTADDHVKIEDLIRTAPLQKDDMLAVINEFIFDIRNPNLQRLTRSLIKKHEQAFLESPAATRNHHEFMSGLAYHVVSMLNLAKSIVNLYPDIDQDLLYAGVILHDLGKVRELSGAIDTTYTVEGTLIGHISIIAAEIAETAKELHIDGEEVVALQHLVLSHHGKGEWGSPKSPMIREAEVLHLIDQFDARITMMNDALVNIEPGQFSERVMALEQRRFYKPAFQKTPADIL</sequence>
<dbReference type="Gene3D" id="1.10.3210.10">
    <property type="entry name" value="Hypothetical protein af1432"/>
    <property type="match status" value="1"/>
</dbReference>
<evidence type="ECO:0000313" key="6">
    <source>
        <dbReference type="Proteomes" id="UP000242662"/>
    </source>
</evidence>
<evidence type="ECO:0000256" key="3">
    <source>
        <dbReference type="ARBA" id="ARBA00022839"/>
    </source>
</evidence>
<dbReference type="CDD" id="cd00077">
    <property type="entry name" value="HDc"/>
    <property type="match status" value="1"/>
</dbReference>
<evidence type="ECO:0000256" key="1">
    <source>
        <dbReference type="ARBA" id="ARBA00022722"/>
    </source>
</evidence>
<dbReference type="GO" id="GO:0004527">
    <property type="term" value="F:exonuclease activity"/>
    <property type="evidence" value="ECO:0007669"/>
    <property type="project" value="UniProtKB-KW"/>
</dbReference>
<dbReference type="STRING" id="1464122.SAMN05421737_106102"/>
<feature type="domain" description="HD" evidence="4">
    <location>
        <begin position="163"/>
        <end position="279"/>
    </location>
</feature>
<dbReference type="InterPro" id="IPR003607">
    <property type="entry name" value="HD/PDEase_dom"/>
</dbReference>
<dbReference type="Gene3D" id="2.40.50.140">
    <property type="entry name" value="Nucleic acid-binding proteins"/>
    <property type="match status" value="1"/>
</dbReference>
<dbReference type="PANTHER" id="PTHR37294:SF1">
    <property type="entry name" value="3'-5' EXORIBONUCLEASE YHAM"/>
    <property type="match status" value="1"/>
</dbReference>
<organism evidence="5 6">
    <name type="scientific">Shouchella lonarensis</name>
    <dbReference type="NCBI Taxonomy" id="1464122"/>
    <lineage>
        <taxon>Bacteria</taxon>
        <taxon>Bacillati</taxon>
        <taxon>Bacillota</taxon>
        <taxon>Bacilli</taxon>
        <taxon>Bacillales</taxon>
        <taxon>Bacillaceae</taxon>
        <taxon>Shouchella</taxon>
    </lineage>
</organism>
<dbReference type="NCBIfam" id="NF010007">
    <property type="entry name" value="PRK13480.1"/>
    <property type="match status" value="1"/>
</dbReference>
<keyword evidence="2" id="KW-0378">Hydrolase</keyword>
<dbReference type="SUPFAM" id="SSF109604">
    <property type="entry name" value="HD-domain/PDEase-like"/>
    <property type="match status" value="1"/>
</dbReference>
<keyword evidence="3" id="KW-0269">Exonuclease</keyword>
<dbReference type="SMART" id="SM00471">
    <property type="entry name" value="HDc"/>
    <property type="match status" value="1"/>
</dbReference>
<keyword evidence="1" id="KW-0540">Nuclease</keyword>
<dbReference type="AlphaFoldDB" id="A0A1G6JV61"/>
<dbReference type="InterPro" id="IPR012340">
    <property type="entry name" value="NA-bd_OB-fold"/>
</dbReference>